<gene>
    <name evidence="2" type="ORF">HUG12_00420</name>
</gene>
<dbReference type="GO" id="GO:0006310">
    <property type="term" value="P:DNA recombination"/>
    <property type="evidence" value="ECO:0007669"/>
    <property type="project" value="InterPro"/>
</dbReference>
<dbReference type="GO" id="GO:0003677">
    <property type="term" value="F:DNA binding"/>
    <property type="evidence" value="ECO:0007669"/>
    <property type="project" value="InterPro"/>
</dbReference>
<feature type="compositionally biased region" description="Basic and acidic residues" evidence="1">
    <location>
        <begin position="76"/>
        <end position="87"/>
    </location>
</feature>
<sequence length="96" mass="10436">MLDVLRHAGGTPPSLTVAGGASILERLAMESGLRVDGDIPKPHGARRGLGDELYLVNPATAQDQLRHQSIETTNKAYRDRQTDRTTRDAQNIIDSS</sequence>
<evidence type="ECO:0000313" key="3">
    <source>
        <dbReference type="Proteomes" id="UP000509626"/>
    </source>
</evidence>
<dbReference type="RefSeq" id="WP_179266890.1">
    <property type="nucleotide sequence ID" value="NZ_CP058579.1"/>
</dbReference>
<dbReference type="GeneID" id="56035877"/>
<dbReference type="OrthoDB" id="194919at2157"/>
<reference evidence="2 3" key="1">
    <citation type="submission" date="2020-06" db="EMBL/GenBank/DDBJ databases">
        <title>NJ-3-1, isolated from saline soil.</title>
        <authorList>
            <person name="Cui H.L."/>
            <person name="Shi X."/>
        </authorList>
    </citation>
    <scope>NUCLEOTIDE SEQUENCE [LARGE SCALE GENOMIC DNA]</scope>
    <source>
        <strain evidence="2 3">NJ-3-1</strain>
    </source>
</reference>
<evidence type="ECO:0000256" key="1">
    <source>
        <dbReference type="SAM" id="MobiDB-lite"/>
    </source>
</evidence>
<dbReference type="EMBL" id="CP058579">
    <property type="protein sequence ID" value="QLG60304.1"/>
    <property type="molecule type" value="Genomic_DNA"/>
</dbReference>
<dbReference type="AlphaFoldDB" id="A0A7D5QF17"/>
<proteinExistence type="predicted"/>
<dbReference type="GO" id="GO:0015074">
    <property type="term" value="P:DNA integration"/>
    <property type="evidence" value="ECO:0007669"/>
    <property type="project" value="InterPro"/>
</dbReference>
<feature type="region of interest" description="Disordered" evidence="1">
    <location>
        <begin position="64"/>
        <end position="96"/>
    </location>
</feature>
<evidence type="ECO:0000313" key="2">
    <source>
        <dbReference type="EMBL" id="QLG60304.1"/>
    </source>
</evidence>
<dbReference type="Gene3D" id="1.10.443.10">
    <property type="entry name" value="Intergrase catalytic core"/>
    <property type="match status" value="1"/>
</dbReference>
<name>A0A7D5QF17_9EURY</name>
<accession>A0A7D5QF17</accession>
<dbReference type="InterPro" id="IPR013762">
    <property type="entry name" value="Integrase-like_cat_sf"/>
</dbReference>
<protein>
    <submittedName>
        <fullName evidence="2">Uncharacterized protein</fullName>
    </submittedName>
</protein>
<organism evidence="2 3">
    <name type="scientific">Halorarum salinum</name>
    <dbReference type="NCBI Taxonomy" id="2743089"/>
    <lineage>
        <taxon>Archaea</taxon>
        <taxon>Methanobacteriati</taxon>
        <taxon>Methanobacteriota</taxon>
        <taxon>Stenosarchaea group</taxon>
        <taxon>Halobacteria</taxon>
        <taxon>Halobacteriales</taxon>
        <taxon>Haloferacaceae</taxon>
        <taxon>Halorarum</taxon>
    </lineage>
</organism>
<dbReference type="Proteomes" id="UP000509626">
    <property type="component" value="Chromosome"/>
</dbReference>
<keyword evidence="3" id="KW-1185">Reference proteome</keyword>
<dbReference type="KEGG" id="halu:HUG12_00420"/>